<evidence type="ECO:0000256" key="7">
    <source>
        <dbReference type="ARBA" id="ARBA00023136"/>
    </source>
</evidence>
<dbReference type="GO" id="GO:0090263">
    <property type="term" value="P:positive regulation of canonical Wnt signaling pathway"/>
    <property type="evidence" value="ECO:0007669"/>
    <property type="project" value="TreeGrafter"/>
</dbReference>
<dbReference type="Pfam" id="PF01153">
    <property type="entry name" value="Glypican"/>
    <property type="match status" value="1"/>
</dbReference>
<evidence type="ECO:0000256" key="6">
    <source>
        <dbReference type="ARBA" id="ARBA00022974"/>
    </source>
</evidence>
<evidence type="ECO:0000256" key="10">
    <source>
        <dbReference type="ARBA" id="ARBA00023288"/>
    </source>
</evidence>
<keyword evidence="7 12" id="KW-0472">Membrane</keyword>
<dbReference type="PANTHER" id="PTHR10822:SF29">
    <property type="entry name" value="DIVISION ABNORMALLY DELAYED PROTEIN"/>
    <property type="match status" value="1"/>
</dbReference>
<dbReference type="GO" id="GO:0005886">
    <property type="term" value="C:plasma membrane"/>
    <property type="evidence" value="ECO:0007669"/>
    <property type="project" value="UniProtKB-SubCell"/>
</dbReference>
<protein>
    <submittedName>
        <fullName evidence="14">Uncharacterized protein</fullName>
    </submittedName>
</protein>
<dbReference type="GO" id="GO:0098552">
    <property type="term" value="C:side of membrane"/>
    <property type="evidence" value="ECO:0007669"/>
    <property type="project" value="UniProtKB-KW"/>
</dbReference>
<dbReference type="GO" id="GO:0009986">
    <property type="term" value="C:cell surface"/>
    <property type="evidence" value="ECO:0007669"/>
    <property type="project" value="TreeGrafter"/>
</dbReference>
<reference evidence="14 15" key="1">
    <citation type="submission" date="2023-10" db="EMBL/GenBank/DDBJ databases">
        <title>Genomes of two closely related lineages of the louse Polyplax serrata with different host specificities.</title>
        <authorList>
            <person name="Martinu J."/>
            <person name="Tarabai H."/>
            <person name="Stefka J."/>
            <person name="Hypsa V."/>
        </authorList>
    </citation>
    <scope>NUCLEOTIDE SEQUENCE [LARGE SCALE GENOMIC DNA]</scope>
    <source>
        <strain evidence="14">HR10_N</strain>
    </source>
</reference>
<accession>A0AAN8SHR3</accession>
<gene>
    <name evidence="14" type="ORF">RUM43_000822</name>
</gene>
<comment type="caution">
    <text evidence="14">The sequence shown here is derived from an EMBL/GenBank/DDBJ whole genome shotgun (WGS) entry which is preliminary data.</text>
</comment>
<dbReference type="GO" id="GO:0005576">
    <property type="term" value="C:extracellular region"/>
    <property type="evidence" value="ECO:0007669"/>
    <property type="project" value="TreeGrafter"/>
</dbReference>
<evidence type="ECO:0000313" key="14">
    <source>
        <dbReference type="EMBL" id="KAK6644555.1"/>
    </source>
</evidence>
<comment type="subcellular location">
    <subcellularLocation>
        <location evidence="1 12">Cell membrane</location>
        <topology evidence="1 12">Lipid-anchor</topology>
        <topology evidence="1 12">GPI-anchor</topology>
    </subcellularLocation>
</comment>
<keyword evidence="5" id="KW-0732">Signal</keyword>
<feature type="region of interest" description="Disordered" evidence="13">
    <location>
        <begin position="156"/>
        <end position="191"/>
    </location>
</feature>
<evidence type="ECO:0000256" key="2">
    <source>
        <dbReference type="ARBA" id="ARBA00010260"/>
    </source>
</evidence>
<evidence type="ECO:0000256" key="5">
    <source>
        <dbReference type="ARBA" id="ARBA00022729"/>
    </source>
</evidence>
<feature type="region of interest" description="Disordered" evidence="13">
    <location>
        <begin position="203"/>
        <end position="222"/>
    </location>
</feature>
<evidence type="ECO:0000256" key="9">
    <source>
        <dbReference type="ARBA" id="ARBA00023207"/>
    </source>
</evidence>
<dbReference type="GO" id="GO:1905475">
    <property type="term" value="P:regulation of protein localization to membrane"/>
    <property type="evidence" value="ECO:0007669"/>
    <property type="project" value="TreeGrafter"/>
</dbReference>
<evidence type="ECO:0000256" key="13">
    <source>
        <dbReference type="SAM" id="MobiDB-lite"/>
    </source>
</evidence>
<evidence type="ECO:0000256" key="11">
    <source>
        <dbReference type="RuleBase" id="RU003518"/>
    </source>
</evidence>
<dbReference type="AlphaFoldDB" id="A0AAN8SHR3"/>
<keyword evidence="3" id="KW-1003">Cell membrane</keyword>
<evidence type="ECO:0000313" key="15">
    <source>
        <dbReference type="Proteomes" id="UP001372834"/>
    </source>
</evidence>
<evidence type="ECO:0000256" key="3">
    <source>
        <dbReference type="ARBA" id="ARBA00022475"/>
    </source>
</evidence>
<keyword evidence="8" id="KW-0325">Glycoprotein</keyword>
<keyword evidence="10 12" id="KW-0449">Lipoprotein</keyword>
<name>A0AAN8SHR3_POLSC</name>
<dbReference type="PANTHER" id="PTHR10822">
    <property type="entry name" value="GLYPICAN"/>
    <property type="match status" value="1"/>
</dbReference>
<comment type="function">
    <text evidence="12">Cell surface proteoglycan.</text>
</comment>
<dbReference type="EMBL" id="JAWJWE010000001">
    <property type="protein sequence ID" value="KAK6644555.1"/>
    <property type="molecule type" value="Genomic_DNA"/>
</dbReference>
<comment type="similarity">
    <text evidence="2 11">Belongs to the glypican family.</text>
</comment>
<evidence type="ECO:0000256" key="4">
    <source>
        <dbReference type="ARBA" id="ARBA00022622"/>
    </source>
</evidence>
<dbReference type="Proteomes" id="UP001372834">
    <property type="component" value="Unassembled WGS sequence"/>
</dbReference>
<evidence type="ECO:0000256" key="1">
    <source>
        <dbReference type="ARBA" id="ARBA00004609"/>
    </source>
</evidence>
<dbReference type="InterPro" id="IPR001863">
    <property type="entry name" value="Glypican"/>
</dbReference>
<keyword evidence="6 12" id="KW-0654">Proteoglycan</keyword>
<keyword evidence="4 12" id="KW-0336">GPI-anchor</keyword>
<proteinExistence type="inferred from homology"/>
<feature type="compositionally biased region" description="Basic and acidic residues" evidence="13">
    <location>
        <begin position="203"/>
        <end position="221"/>
    </location>
</feature>
<sequence>MCGAPMWSDDDEQPLPIDRIYDTKKLLVDVKTGDIKVTPHVSTRSMSRKLEESQKQLSLQLRHFLTSIDKTKDFYANMAESLCSDESFAETRDTADCWNGQTIGEYTKAVVAASVNAQKYNPEVKFSSDLGVNHLSEKLRSIRQAILGVLSTPPESDMYLRDEEGSGSGYPTDSSRFPDDDDEAYGDVEGSGSGYSEIDTFKSRKKEEHVTEMVGPRDRKPVSSATKVSEQVTSWCLILVALVCRSLVSG</sequence>
<keyword evidence="9 12" id="KW-0357">Heparan sulfate</keyword>
<evidence type="ECO:0000256" key="8">
    <source>
        <dbReference type="ARBA" id="ARBA00023180"/>
    </source>
</evidence>
<organism evidence="14 15">
    <name type="scientific">Polyplax serrata</name>
    <name type="common">Common mouse louse</name>
    <dbReference type="NCBI Taxonomy" id="468196"/>
    <lineage>
        <taxon>Eukaryota</taxon>
        <taxon>Metazoa</taxon>
        <taxon>Ecdysozoa</taxon>
        <taxon>Arthropoda</taxon>
        <taxon>Hexapoda</taxon>
        <taxon>Insecta</taxon>
        <taxon>Pterygota</taxon>
        <taxon>Neoptera</taxon>
        <taxon>Paraneoptera</taxon>
        <taxon>Psocodea</taxon>
        <taxon>Troctomorpha</taxon>
        <taxon>Phthiraptera</taxon>
        <taxon>Anoplura</taxon>
        <taxon>Polyplacidae</taxon>
        <taxon>Polyplax</taxon>
    </lineage>
</organism>
<evidence type="ECO:0000256" key="12">
    <source>
        <dbReference type="RuleBase" id="RU003519"/>
    </source>
</evidence>
<dbReference type="GO" id="GO:0016477">
    <property type="term" value="P:cell migration"/>
    <property type="evidence" value="ECO:0007669"/>
    <property type="project" value="TreeGrafter"/>
</dbReference>